<dbReference type="AlphaFoldDB" id="E9G135"/>
<evidence type="ECO:0000259" key="10">
    <source>
        <dbReference type="PROSITE" id="PS50893"/>
    </source>
</evidence>
<dbReference type="Pfam" id="PF01061">
    <property type="entry name" value="ABC2_membrane"/>
    <property type="match status" value="1"/>
</dbReference>
<dbReference type="PANTHER" id="PTHR48041:SF78">
    <property type="entry name" value="ABC TRANSPORTER EXPRESSED IN TRACHEA, ISOFORM A"/>
    <property type="match status" value="1"/>
</dbReference>
<dbReference type="InterPro" id="IPR003439">
    <property type="entry name" value="ABC_transporter-like_ATP-bd"/>
</dbReference>
<dbReference type="InterPro" id="IPR050352">
    <property type="entry name" value="ABCG_transporters"/>
</dbReference>
<dbReference type="Gene3D" id="3.40.50.300">
    <property type="entry name" value="P-loop containing nucleotide triphosphate hydrolases"/>
    <property type="match status" value="1"/>
</dbReference>
<evidence type="ECO:0000313" key="11">
    <source>
        <dbReference type="EMBL" id="EFX86599.1"/>
    </source>
</evidence>
<evidence type="ECO:0000256" key="2">
    <source>
        <dbReference type="ARBA" id="ARBA00005814"/>
    </source>
</evidence>
<dbReference type="InterPro" id="IPR013525">
    <property type="entry name" value="ABC2_TM"/>
</dbReference>
<name>E9G135_DAPPU</name>
<keyword evidence="4 9" id="KW-0812">Transmembrane</keyword>
<dbReference type="InterPro" id="IPR027417">
    <property type="entry name" value="P-loop_NTPase"/>
</dbReference>
<dbReference type="Pfam" id="PF19055">
    <property type="entry name" value="ABC2_membrane_7"/>
    <property type="match status" value="1"/>
</dbReference>
<evidence type="ECO:0000256" key="4">
    <source>
        <dbReference type="ARBA" id="ARBA00022692"/>
    </source>
</evidence>
<evidence type="ECO:0000313" key="12">
    <source>
        <dbReference type="Proteomes" id="UP000000305"/>
    </source>
</evidence>
<dbReference type="GO" id="GO:0055085">
    <property type="term" value="P:transmembrane transport"/>
    <property type="evidence" value="ECO:0000318"/>
    <property type="project" value="GO_Central"/>
</dbReference>
<organism evidence="11 12">
    <name type="scientific">Daphnia pulex</name>
    <name type="common">Water flea</name>
    <dbReference type="NCBI Taxonomy" id="6669"/>
    <lineage>
        <taxon>Eukaryota</taxon>
        <taxon>Metazoa</taxon>
        <taxon>Ecdysozoa</taxon>
        <taxon>Arthropoda</taxon>
        <taxon>Crustacea</taxon>
        <taxon>Branchiopoda</taxon>
        <taxon>Diplostraca</taxon>
        <taxon>Cladocera</taxon>
        <taxon>Anomopoda</taxon>
        <taxon>Daphniidae</taxon>
        <taxon>Daphnia</taxon>
    </lineage>
</organism>
<keyword evidence="3" id="KW-0813">Transport</keyword>
<dbReference type="GO" id="GO:0005886">
    <property type="term" value="C:plasma membrane"/>
    <property type="evidence" value="ECO:0000318"/>
    <property type="project" value="GO_Central"/>
</dbReference>
<dbReference type="InterPro" id="IPR043926">
    <property type="entry name" value="ABCG_dom"/>
</dbReference>
<comment type="subcellular location">
    <subcellularLocation>
        <location evidence="1">Membrane</location>
        <topology evidence="1">Multi-pass membrane protein</topology>
    </subcellularLocation>
</comment>
<dbReference type="GO" id="GO:0042626">
    <property type="term" value="F:ATPase-coupled transmembrane transporter activity"/>
    <property type="evidence" value="ECO:0000318"/>
    <property type="project" value="GO_Central"/>
</dbReference>
<feature type="transmembrane region" description="Helical" evidence="9">
    <location>
        <begin position="403"/>
        <end position="426"/>
    </location>
</feature>
<feature type="transmembrane region" description="Helical" evidence="9">
    <location>
        <begin position="593"/>
        <end position="615"/>
    </location>
</feature>
<evidence type="ECO:0000256" key="5">
    <source>
        <dbReference type="ARBA" id="ARBA00022741"/>
    </source>
</evidence>
<dbReference type="HOGENOM" id="CLU_000604_57_6_1"/>
<evidence type="ECO:0000256" key="1">
    <source>
        <dbReference type="ARBA" id="ARBA00004141"/>
    </source>
</evidence>
<feature type="transmembrane region" description="Helical" evidence="9">
    <location>
        <begin position="513"/>
        <end position="532"/>
    </location>
</feature>
<dbReference type="EMBL" id="GL732529">
    <property type="protein sequence ID" value="EFX86599.1"/>
    <property type="molecule type" value="Genomic_DNA"/>
</dbReference>
<feature type="transmembrane region" description="Helical" evidence="9">
    <location>
        <begin position="374"/>
        <end position="391"/>
    </location>
</feature>
<proteinExistence type="inferred from homology"/>
<dbReference type="InterPro" id="IPR003593">
    <property type="entry name" value="AAA+_ATPase"/>
</dbReference>
<keyword evidence="7 9" id="KW-1133">Transmembrane helix</keyword>
<evidence type="ECO:0000256" key="9">
    <source>
        <dbReference type="SAM" id="Phobius"/>
    </source>
</evidence>
<gene>
    <name evidence="11" type="ORF">DAPPUDRAFT_312950</name>
</gene>
<dbReference type="Pfam" id="PF00005">
    <property type="entry name" value="ABC_tran"/>
    <property type="match status" value="1"/>
</dbReference>
<evidence type="ECO:0000256" key="3">
    <source>
        <dbReference type="ARBA" id="ARBA00022448"/>
    </source>
</evidence>
<evidence type="ECO:0000256" key="6">
    <source>
        <dbReference type="ARBA" id="ARBA00022840"/>
    </source>
</evidence>
<protein>
    <submittedName>
        <fullName evidence="11">ABC protein, subfamily ABCG</fullName>
    </submittedName>
</protein>
<dbReference type="PROSITE" id="PS50893">
    <property type="entry name" value="ABC_TRANSPORTER_2"/>
    <property type="match status" value="1"/>
</dbReference>
<dbReference type="PROSITE" id="PS00211">
    <property type="entry name" value="ABC_TRANSPORTER_1"/>
    <property type="match status" value="1"/>
</dbReference>
<dbReference type="InterPro" id="IPR017871">
    <property type="entry name" value="ABC_transporter-like_CS"/>
</dbReference>
<dbReference type="OrthoDB" id="66620at2759"/>
<feature type="transmembrane region" description="Helical" evidence="9">
    <location>
        <begin position="483"/>
        <end position="506"/>
    </location>
</feature>
<comment type="similarity">
    <text evidence="2">Belongs to the ABC transporter superfamily. ABCG family. Eye pigment precursor importer (TC 3.A.1.204) subfamily.</text>
</comment>
<keyword evidence="5" id="KW-0547">Nucleotide-binding</keyword>
<dbReference type="PANTHER" id="PTHR48041">
    <property type="entry name" value="ABC TRANSPORTER G FAMILY MEMBER 28"/>
    <property type="match status" value="1"/>
</dbReference>
<feature type="transmembrane region" description="Helical" evidence="9">
    <location>
        <begin position="446"/>
        <end position="471"/>
    </location>
</feature>
<evidence type="ECO:0000256" key="8">
    <source>
        <dbReference type="ARBA" id="ARBA00023136"/>
    </source>
</evidence>
<dbReference type="KEGG" id="dpx:DAPPUDRAFT_312950"/>
<feature type="domain" description="ABC transporter" evidence="10">
    <location>
        <begin position="28"/>
        <end position="265"/>
    </location>
</feature>
<accession>E9G135</accession>
<sequence length="623" mass="70514">MDADINLIEWNLETTETRKYRARTSLDIKFRDLSYTVGEGKNCKQILHEICGVFKSGQLSAILGPSGAGKSSLMNILAGLKKSGILGRVEVNGTERDFKKFRKQAAYITQQDYLLSDLTVDEYMTVAAHLKLGNNVSVKEKKSTIEQILKTLGLTRAQQTRVKCLSGGERKRLSIALELIDNPAILFLDEPTSGLDSSSSLQCIDLLRNIALSGRTVIATIHQPSSRLLDYFHHLYIVTSGSCMYQGPVESLVPYLQSMNLKCPNYYNPADFAIDVASGEFGDVLPKLISEIGNGRRILRKCPSSSPTSTAAFFTHDATFCYDEDANLGRQAETGAGIKQRFMYTAPFHTQVTILLLRALTTIWREKILTRMRFVLHVFVAVLMGLLYWQVGDDAAFIFNNAGMIFFNQIFILYVALVPTILTFTLERKVLVREYLNNWYSLKAYYLAKTLADIPFQIILPLVYMVIVYFMTGQPIDFERFSMLSVITIWISLIGQGFGLFFGAIFSIDVATFIAPIAAIPFLLLSGFFVHLNHIPSNLRWLTYFSVLRYGFEGSMLSVYDNNRTSLACSDSFCHFRYPQKFLQYFGFAQSSYYFNVVGLLIMFLVIRVAGYFALRYKLRHVR</sequence>
<evidence type="ECO:0000256" key="7">
    <source>
        <dbReference type="ARBA" id="ARBA00022989"/>
    </source>
</evidence>
<dbReference type="GO" id="GO:0005524">
    <property type="term" value="F:ATP binding"/>
    <property type="evidence" value="ECO:0007669"/>
    <property type="project" value="UniProtKB-KW"/>
</dbReference>
<dbReference type="PhylomeDB" id="E9G135"/>
<dbReference type="FunFam" id="3.40.50.300:FF:000891">
    <property type="entry name" value="ATP-binding cassette sub-family G member"/>
    <property type="match status" value="1"/>
</dbReference>
<dbReference type="SMART" id="SM00382">
    <property type="entry name" value="AAA"/>
    <property type="match status" value="1"/>
</dbReference>
<keyword evidence="8 9" id="KW-0472">Membrane</keyword>
<reference evidence="11 12" key="1">
    <citation type="journal article" date="2011" name="Science">
        <title>The ecoresponsive genome of Daphnia pulex.</title>
        <authorList>
            <person name="Colbourne J.K."/>
            <person name="Pfrender M.E."/>
            <person name="Gilbert D."/>
            <person name="Thomas W.K."/>
            <person name="Tucker A."/>
            <person name="Oakley T.H."/>
            <person name="Tokishita S."/>
            <person name="Aerts A."/>
            <person name="Arnold G.J."/>
            <person name="Basu M.K."/>
            <person name="Bauer D.J."/>
            <person name="Caceres C.E."/>
            <person name="Carmel L."/>
            <person name="Casola C."/>
            <person name="Choi J.H."/>
            <person name="Detter J.C."/>
            <person name="Dong Q."/>
            <person name="Dusheyko S."/>
            <person name="Eads B.D."/>
            <person name="Frohlich T."/>
            <person name="Geiler-Samerotte K.A."/>
            <person name="Gerlach D."/>
            <person name="Hatcher P."/>
            <person name="Jogdeo S."/>
            <person name="Krijgsveld J."/>
            <person name="Kriventseva E.V."/>
            <person name="Kultz D."/>
            <person name="Laforsch C."/>
            <person name="Lindquist E."/>
            <person name="Lopez J."/>
            <person name="Manak J.R."/>
            <person name="Muller J."/>
            <person name="Pangilinan J."/>
            <person name="Patwardhan R.P."/>
            <person name="Pitluck S."/>
            <person name="Pritham E.J."/>
            <person name="Rechtsteiner A."/>
            <person name="Rho M."/>
            <person name="Rogozin I.B."/>
            <person name="Sakarya O."/>
            <person name="Salamov A."/>
            <person name="Schaack S."/>
            <person name="Shapiro H."/>
            <person name="Shiga Y."/>
            <person name="Skalitzky C."/>
            <person name="Smith Z."/>
            <person name="Souvorov A."/>
            <person name="Sung W."/>
            <person name="Tang Z."/>
            <person name="Tsuchiya D."/>
            <person name="Tu H."/>
            <person name="Vos H."/>
            <person name="Wang M."/>
            <person name="Wolf Y.I."/>
            <person name="Yamagata H."/>
            <person name="Yamada T."/>
            <person name="Ye Y."/>
            <person name="Shaw J.R."/>
            <person name="Andrews J."/>
            <person name="Crease T.J."/>
            <person name="Tang H."/>
            <person name="Lucas S.M."/>
            <person name="Robertson H.M."/>
            <person name="Bork P."/>
            <person name="Koonin E.V."/>
            <person name="Zdobnov E.M."/>
            <person name="Grigoriev I.V."/>
            <person name="Lynch M."/>
            <person name="Boore J.L."/>
        </authorList>
    </citation>
    <scope>NUCLEOTIDE SEQUENCE [LARGE SCALE GENOMIC DNA]</scope>
</reference>
<keyword evidence="12" id="KW-1185">Reference proteome</keyword>
<dbReference type="STRING" id="6669.E9G135"/>
<dbReference type="InParanoid" id="E9G135"/>
<dbReference type="SUPFAM" id="SSF52540">
    <property type="entry name" value="P-loop containing nucleoside triphosphate hydrolases"/>
    <property type="match status" value="1"/>
</dbReference>
<dbReference type="GO" id="GO:0016887">
    <property type="term" value="F:ATP hydrolysis activity"/>
    <property type="evidence" value="ECO:0007669"/>
    <property type="project" value="InterPro"/>
</dbReference>
<keyword evidence="6" id="KW-0067">ATP-binding</keyword>
<dbReference type="Proteomes" id="UP000000305">
    <property type="component" value="Unassembled WGS sequence"/>
</dbReference>
<dbReference type="GO" id="GO:0140359">
    <property type="term" value="F:ABC-type transporter activity"/>
    <property type="evidence" value="ECO:0007669"/>
    <property type="project" value="InterPro"/>
</dbReference>
<dbReference type="CDD" id="cd03213">
    <property type="entry name" value="ABCG_EPDR"/>
    <property type="match status" value="1"/>
</dbReference>
<dbReference type="eggNOG" id="KOG0061">
    <property type="taxonomic scope" value="Eukaryota"/>
</dbReference>